<organism evidence="1 2">
    <name type="scientific">Fodinibius salsisoli</name>
    <dbReference type="NCBI Taxonomy" id="2820877"/>
    <lineage>
        <taxon>Bacteria</taxon>
        <taxon>Pseudomonadati</taxon>
        <taxon>Balneolota</taxon>
        <taxon>Balneolia</taxon>
        <taxon>Balneolales</taxon>
        <taxon>Balneolaceae</taxon>
        <taxon>Fodinibius</taxon>
    </lineage>
</organism>
<name>A0ABT3PQX6_9BACT</name>
<dbReference type="RefSeq" id="WP_265767050.1">
    <property type="nucleotide sequence ID" value="NZ_JAGGJA010000011.1"/>
</dbReference>
<protein>
    <submittedName>
        <fullName evidence="1">2'-5' RNA ligase family protein</fullName>
    </submittedName>
</protein>
<dbReference type="SUPFAM" id="SSF55144">
    <property type="entry name" value="LigT-like"/>
    <property type="match status" value="1"/>
</dbReference>
<proteinExistence type="predicted"/>
<keyword evidence="1" id="KW-0436">Ligase</keyword>
<comment type="caution">
    <text evidence="1">The sequence shown here is derived from an EMBL/GenBank/DDBJ whole genome shotgun (WGS) entry which is preliminary data.</text>
</comment>
<dbReference type="Proteomes" id="UP001207918">
    <property type="component" value="Unassembled WGS sequence"/>
</dbReference>
<sequence>MDLENHYHTLWKKSLQRFNTGDFEYDAMIDADHDPRYGITLIARPSEAVTQSITHTLSQLTETAPQQYAYPAGDLHLTVLSIISCYPGFSLGDIQPEQYTNIIRSAVDTIDPFHIHFRGLTASPSSILVQGFPEDDQLNQLRDRLRDQFKASSLQHSIDKRYRLETAHMTILRFKQPLQEEQVFIDRLTKLKDIDFGSCRVDQLSLVANDWYQRQQKVQLIEKFDL</sequence>
<dbReference type="GO" id="GO:0016874">
    <property type="term" value="F:ligase activity"/>
    <property type="evidence" value="ECO:0007669"/>
    <property type="project" value="UniProtKB-KW"/>
</dbReference>
<dbReference type="EMBL" id="JAGGJA010000011">
    <property type="protein sequence ID" value="MCW9708263.1"/>
    <property type="molecule type" value="Genomic_DNA"/>
</dbReference>
<dbReference type="InterPro" id="IPR009097">
    <property type="entry name" value="Cyclic_Pdiesterase"/>
</dbReference>
<keyword evidence="2" id="KW-1185">Reference proteome</keyword>
<dbReference type="Pfam" id="PF13563">
    <property type="entry name" value="2_5_RNA_ligase2"/>
    <property type="match status" value="1"/>
</dbReference>
<reference evidence="1 2" key="1">
    <citation type="submission" date="2021-03" db="EMBL/GenBank/DDBJ databases">
        <title>Aliifodinibius sp. nov., a new bacterium isolated from saline soil.</title>
        <authorList>
            <person name="Galisteo C."/>
            <person name="De La Haba R."/>
            <person name="Sanchez-Porro C."/>
            <person name="Ventosa A."/>
        </authorList>
    </citation>
    <scope>NUCLEOTIDE SEQUENCE [LARGE SCALE GENOMIC DNA]</scope>
    <source>
        <strain evidence="1 2">1BSP15-2V2</strain>
    </source>
</reference>
<evidence type="ECO:0000313" key="2">
    <source>
        <dbReference type="Proteomes" id="UP001207918"/>
    </source>
</evidence>
<evidence type="ECO:0000313" key="1">
    <source>
        <dbReference type="EMBL" id="MCW9708263.1"/>
    </source>
</evidence>
<gene>
    <name evidence="1" type="ORF">J6I44_15460</name>
</gene>
<dbReference type="Gene3D" id="3.90.1140.10">
    <property type="entry name" value="Cyclic phosphodiesterase"/>
    <property type="match status" value="1"/>
</dbReference>
<accession>A0ABT3PQX6</accession>